<dbReference type="InterPro" id="IPR023827">
    <property type="entry name" value="Peptidase_S8_Asp-AS"/>
</dbReference>
<evidence type="ECO:0000256" key="3">
    <source>
        <dbReference type="ARBA" id="ARBA00022801"/>
    </source>
</evidence>
<evidence type="ECO:0000256" key="1">
    <source>
        <dbReference type="ARBA" id="ARBA00011073"/>
    </source>
</evidence>
<accession>A0ABD5QE77</accession>
<evidence type="ECO:0000256" key="6">
    <source>
        <dbReference type="RuleBase" id="RU003355"/>
    </source>
</evidence>
<evidence type="ECO:0000256" key="2">
    <source>
        <dbReference type="ARBA" id="ARBA00022670"/>
    </source>
</evidence>
<evidence type="ECO:0000256" key="4">
    <source>
        <dbReference type="ARBA" id="ARBA00022825"/>
    </source>
</evidence>
<dbReference type="PROSITE" id="PS51892">
    <property type="entry name" value="SUBTILASE"/>
    <property type="match status" value="1"/>
</dbReference>
<dbReference type="EMBL" id="JBHSJG010000035">
    <property type="protein sequence ID" value="MFC4987914.1"/>
    <property type="molecule type" value="Genomic_DNA"/>
</dbReference>
<evidence type="ECO:0000313" key="10">
    <source>
        <dbReference type="Proteomes" id="UP001595925"/>
    </source>
</evidence>
<keyword evidence="10" id="KW-1185">Reference proteome</keyword>
<reference evidence="9 10" key="1">
    <citation type="journal article" date="2019" name="Int. J. Syst. Evol. Microbiol.">
        <title>The Global Catalogue of Microorganisms (GCM) 10K type strain sequencing project: providing services to taxonomists for standard genome sequencing and annotation.</title>
        <authorList>
            <consortium name="The Broad Institute Genomics Platform"/>
            <consortium name="The Broad Institute Genome Sequencing Center for Infectious Disease"/>
            <person name="Wu L."/>
            <person name="Ma J."/>
        </authorList>
    </citation>
    <scope>NUCLEOTIDE SEQUENCE [LARGE SCALE GENOMIC DNA]</scope>
    <source>
        <strain evidence="9 10">CGMCC 1.15824</strain>
    </source>
</reference>
<feature type="region of interest" description="Disordered" evidence="7">
    <location>
        <begin position="461"/>
        <end position="489"/>
    </location>
</feature>
<comment type="similarity">
    <text evidence="1 5 6">Belongs to the peptidase S8 family.</text>
</comment>
<feature type="compositionally biased region" description="Gly residues" evidence="7">
    <location>
        <begin position="466"/>
        <end position="489"/>
    </location>
</feature>
<gene>
    <name evidence="9" type="ORF">ACFPFO_09150</name>
</gene>
<comment type="caution">
    <text evidence="9">The sequence shown here is derived from an EMBL/GenBank/DDBJ whole genome shotgun (WGS) entry which is preliminary data.</text>
</comment>
<dbReference type="PANTHER" id="PTHR43806:SF11">
    <property type="entry name" value="CEREVISIN-RELATED"/>
    <property type="match status" value="1"/>
</dbReference>
<dbReference type="PROSITE" id="PS00137">
    <property type="entry name" value="SUBTILASE_HIS"/>
    <property type="match status" value="1"/>
</dbReference>
<feature type="region of interest" description="Disordered" evidence="7">
    <location>
        <begin position="92"/>
        <end position="115"/>
    </location>
</feature>
<dbReference type="PROSITE" id="PS00136">
    <property type="entry name" value="SUBTILASE_ASP"/>
    <property type="match status" value="1"/>
</dbReference>
<dbReference type="Gene3D" id="3.40.50.200">
    <property type="entry name" value="Peptidase S8/S53 domain"/>
    <property type="match status" value="1"/>
</dbReference>
<dbReference type="PANTHER" id="PTHR43806">
    <property type="entry name" value="PEPTIDASE S8"/>
    <property type="match status" value="1"/>
</dbReference>
<evidence type="ECO:0000313" key="9">
    <source>
        <dbReference type="EMBL" id="MFC4987914.1"/>
    </source>
</evidence>
<dbReference type="InterPro" id="IPR000209">
    <property type="entry name" value="Peptidase_S8/S53_dom"/>
</dbReference>
<protein>
    <submittedName>
        <fullName evidence="9">S8 family serine peptidase</fullName>
    </submittedName>
</protein>
<dbReference type="PRINTS" id="PR00723">
    <property type="entry name" value="SUBTILISIN"/>
</dbReference>
<dbReference type="InterPro" id="IPR023828">
    <property type="entry name" value="Peptidase_S8_Ser-AS"/>
</dbReference>
<dbReference type="Pfam" id="PF00082">
    <property type="entry name" value="Peptidase_S8"/>
    <property type="match status" value="1"/>
</dbReference>
<dbReference type="RefSeq" id="WP_224829431.1">
    <property type="nucleotide sequence ID" value="NZ_JAIVEF010000020.1"/>
</dbReference>
<dbReference type="Proteomes" id="UP001595925">
    <property type="component" value="Unassembled WGS sequence"/>
</dbReference>
<dbReference type="PROSITE" id="PS00138">
    <property type="entry name" value="SUBTILASE_SER"/>
    <property type="match status" value="1"/>
</dbReference>
<dbReference type="PROSITE" id="PS51318">
    <property type="entry name" value="TAT"/>
    <property type="match status" value="1"/>
</dbReference>
<feature type="active site" description="Charge relay system" evidence="5">
    <location>
        <position position="187"/>
    </location>
</feature>
<keyword evidence="4 5" id="KW-0720">Serine protease</keyword>
<sequence>MGNHSRRRFLQLTGATAGGLTVGVGSASANSGEEGRFFIDLTEVDESEVPEDVEIIHDVSQIDLLVARGDPGTVGGASATLPDIAVAQHGPVAERDKGGQPGFASEEPTNGDLQWDKRAQNVADIDEHPGGGGYVHERTRGEGTSIAVIDSGVYDGHPDLADVVDEERSENFTTDPDDWRPNGAGNHGTHVAGTVAATNEGVGDAGGVTGTAPETDIVALRVFSGQEGAGGDVIAAIVAAADRGCDAANLSLGIPAETIAGLPESVVQQYVAVYTAAVQYARSQGMVVVNSAGNAGLDLDPEETFTIPTEIDGVFGVSATGPIGFLWGDGPNMAHNALAPGHLEEPTTDPAFYTNYGESAIDISAAGGDLDQESDDENAARDLVLSTVNVVGDDGEVEAGYGWKAGTSMAAPQVSGAVALVRSLQPDASVEEVEDLLRETAVQQEAGEKYHGAGHLDLGALVDAAGGSGNSGNGNGAGNGGGPGNGRGN</sequence>
<dbReference type="SUPFAM" id="SSF52743">
    <property type="entry name" value="Subtilisin-like"/>
    <property type="match status" value="1"/>
</dbReference>
<evidence type="ECO:0000256" key="5">
    <source>
        <dbReference type="PROSITE-ProRule" id="PRU01240"/>
    </source>
</evidence>
<evidence type="ECO:0000259" key="8">
    <source>
        <dbReference type="Pfam" id="PF00082"/>
    </source>
</evidence>
<dbReference type="InterPro" id="IPR050131">
    <property type="entry name" value="Peptidase_S8_subtilisin-like"/>
</dbReference>
<dbReference type="AlphaFoldDB" id="A0ABD5QE77"/>
<dbReference type="GO" id="GO:0006508">
    <property type="term" value="P:proteolysis"/>
    <property type="evidence" value="ECO:0007669"/>
    <property type="project" value="UniProtKB-KW"/>
</dbReference>
<dbReference type="GO" id="GO:0004252">
    <property type="term" value="F:serine-type endopeptidase activity"/>
    <property type="evidence" value="ECO:0007669"/>
    <property type="project" value="UniProtKB-UniRule"/>
</dbReference>
<dbReference type="InterPro" id="IPR006311">
    <property type="entry name" value="TAT_signal"/>
</dbReference>
<evidence type="ECO:0000256" key="7">
    <source>
        <dbReference type="SAM" id="MobiDB-lite"/>
    </source>
</evidence>
<feature type="active site" description="Charge relay system" evidence="5">
    <location>
        <position position="408"/>
    </location>
</feature>
<dbReference type="InterPro" id="IPR022398">
    <property type="entry name" value="Peptidase_S8_His-AS"/>
</dbReference>
<name>A0ABD5QE77_9EURY</name>
<keyword evidence="3 5" id="KW-0378">Hydrolase</keyword>
<proteinExistence type="inferred from homology"/>
<dbReference type="InterPro" id="IPR036852">
    <property type="entry name" value="Peptidase_S8/S53_dom_sf"/>
</dbReference>
<feature type="active site" description="Charge relay system" evidence="5">
    <location>
        <position position="150"/>
    </location>
</feature>
<dbReference type="InterPro" id="IPR015500">
    <property type="entry name" value="Peptidase_S8_subtilisin-rel"/>
</dbReference>
<feature type="domain" description="Peptidase S8/S53" evidence="8">
    <location>
        <begin position="141"/>
        <end position="448"/>
    </location>
</feature>
<keyword evidence="2 5" id="KW-0645">Protease</keyword>
<organism evidence="9 10">
    <name type="scientific">Saliphagus infecundisoli</name>
    <dbReference type="NCBI Taxonomy" id="1849069"/>
    <lineage>
        <taxon>Archaea</taxon>
        <taxon>Methanobacteriati</taxon>
        <taxon>Methanobacteriota</taxon>
        <taxon>Stenosarchaea group</taxon>
        <taxon>Halobacteria</taxon>
        <taxon>Halobacteriales</taxon>
        <taxon>Natrialbaceae</taxon>
        <taxon>Saliphagus</taxon>
    </lineage>
</organism>